<comment type="caution">
    <text evidence="3">The sequence shown here is derived from an EMBL/GenBank/DDBJ whole genome shotgun (WGS) entry which is preliminary data.</text>
</comment>
<evidence type="ECO:0000313" key="3">
    <source>
        <dbReference type="EMBL" id="CEG09783.1"/>
    </source>
</evidence>
<gene>
    <name evidence="3" type="ORF">BN961_03215</name>
</gene>
<evidence type="ECO:0000313" key="4">
    <source>
        <dbReference type="Proteomes" id="UP000035762"/>
    </source>
</evidence>
<name>A0A090N8A2_AFIFE</name>
<feature type="region of interest" description="Disordered" evidence="1">
    <location>
        <begin position="156"/>
        <end position="200"/>
    </location>
</feature>
<evidence type="ECO:0008006" key="5">
    <source>
        <dbReference type="Google" id="ProtNLM"/>
    </source>
</evidence>
<keyword evidence="2" id="KW-0812">Transmembrane</keyword>
<keyword evidence="2" id="KW-1133">Transmembrane helix</keyword>
<dbReference type="Pfam" id="PF13730">
    <property type="entry name" value="HTH_36"/>
    <property type="match status" value="1"/>
</dbReference>
<organism evidence="3 4">
    <name type="scientific">Afipia felis</name>
    <name type="common">Cat scratch disease bacillus</name>
    <dbReference type="NCBI Taxonomy" id="1035"/>
    <lineage>
        <taxon>Bacteria</taxon>
        <taxon>Pseudomonadati</taxon>
        <taxon>Pseudomonadota</taxon>
        <taxon>Alphaproteobacteria</taxon>
        <taxon>Hyphomicrobiales</taxon>
        <taxon>Nitrobacteraceae</taxon>
        <taxon>Afipia</taxon>
    </lineage>
</organism>
<feature type="transmembrane region" description="Helical" evidence="2">
    <location>
        <begin position="56"/>
        <end position="78"/>
    </location>
</feature>
<feature type="compositionally biased region" description="Basic and acidic residues" evidence="1">
    <location>
        <begin position="156"/>
        <end position="168"/>
    </location>
</feature>
<dbReference type="EMBL" id="CCAZ020000002">
    <property type="protein sequence ID" value="CEG09783.1"/>
    <property type="molecule type" value="Genomic_DNA"/>
</dbReference>
<accession>A0A090N8A2</accession>
<dbReference type="RefSeq" id="WP_048757577.1">
    <property type="nucleotide sequence ID" value="NZ_CCAZ020000002.1"/>
</dbReference>
<proteinExistence type="predicted"/>
<keyword evidence="4" id="KW-1185">Reference proteome</keyword>
<keyword evidence="2" id="KW-0472">Membrane</keyword>
<protein>
    <recommendedName>
        <fullName evidence="5">Helix-turn-helix domain-containing protein</fullName>
    </recommendedName>
</protein>
<dbReference type="AlphaFoldDB" id="A0A090N8A2"/>
<dbReference type="STRING" id="1035.BN961_03215"/>
<reference evidence="3 4" key="1">
    <citation type="journal article" date="2014" name="Genome Announc.">
        <title>Genome Sequence of Afipia felis Strain 76713, Isolated in Hospital Water Using an Amoeba Co-Culture Procedure.</title>
        <authorList>
            <person name="Benamar S."/>
            <person name="La Scola B."/>
            <person name="Croce O."/>
        </authorList>
    </citation>
    <scope>NUCLEOTIDE SEQUENCE [LARGE SCALE GENOMIC DNA]</scope>
    <source>
        <strain evidence="3 4">76713</strain>
    </source>
</reference>
<sequence>MLRAVAGALADFVETRLTKPQHRRVSSLLARVMDAVQWLPRDNKEWLVARDRWKRAVLASALSAATKVVAIVIADFYINRNPQNRHFNWAWAAQETLARAAGLTRRTVASAMNELELAKLIVIDRGGGRKGDRGRTHRYTLRMDCLGDQGVHRTEDEQNLHNSTDVHKGTGSANDDVEMGNPRPKEVNGLPTTPSNSSLRDPLYGLQPKPGSHPVKGKWLSKGKEPVVRIQSFVETEANEVSSVDQSDLANFIGNGDLSVGWGRLMGLPDGVVDKMARRFKYDKSSGPAILEQMLGLLEKDARHSGSAD</sequence>
<feature type="compositionally biased region" description="Polar residues" evidence="1">
    <location>
        <begin position="190"/>
        <end position="199"/>
    </location>
</feature>
<evidence type="ECO:0000256" key="1">
    <source>
        <dbReference type="SAM" id="MobiDB-lite"/>
    </source>
</evidence>
<evidence type="ECO:0000256" key="2">
    <source>
        <dbReference type="SAM" id="Phobius"/>
    </source>
</evidence>
<dbReference type="Proteomes" id="UP000035762">
    <property type="component" value="Unassembled WGS sequence"/>
</dbReference>